<dbReference type="InterPro" id="IPR010998">
    <property type="entry name" value="Integrase_recombinase_N"/>
</dbReference>
<name>A0ABR6X397_9BURK</name>
<dbReference type="Pfam" id="PF14659">
    <property type="entry name" value="Phage_int_SAM_3"/>
    <property type="match status" value="1"/>
</dbReference>
<dbReference type="InterPro" id="IPR004107">
    <property type="entry name" value="Integrase_SAM-like_N"/>
</dbReference>
<keyword evidence="4" id="KW-0233">DNA recombination</keyword>
<evidence type="ECO:0000256" key="5">
    <source>
        <dbReference type="PROSITE-ProRule" id="PRU01248"/>
    </source>
</evidence>
<organism evidence="8 9">
    <name type="scientific">Undibacterium seohonense</name>
    <dbReference type="NCBI Taxonomy" id="1344950"/>
    <lineage>
        <taxon>Bacteria</taxon>
        <taxon>Pseudomonadati</taxon>
        <taxon>Pseudomonadota</taxon>
        <taxon>Betaproteobacteria</taxon>
        <taxon>Burkholderiales</taxon>
        <taxon>Oxalobacteraceae</taxon>
        <taxon>Undibacterium</taxon>
    </lineage>
</organism>
<comment type="caution">
    <text evidence="8">The sequence shown here is derived from an EMBL/GenBank/DDBJ whole genome shotgun (WGS) entry which is preliminary data.</text>
</comment>
<dbReference type="PROSITE" id="PS51898">
    <property type="entry name" value="TYR_RECOMBINASE"/>
    <property type="match status" value="1"/>
</dbReference>
<evidence type="ECO:0000313" key="9">
    <source>
        <dbReference type="Proteomes" id="UP000648257"/>
    </source>
</evidence>
<dbReference type="EMBL" id="JACOFW010000005">
    <property type="protein sequence ID" value="MBC3807025.1"/>
    <property type="molecule type" value="Genomic_DNA"/>
</dbReference>
<reference evidence="8 9" key="1">
    <citation type="submission" date="2020-08" db="EMBL/GenBank/DDBJ databases">
        <title>Novel species isolated from subtropical streams in China.</title>
        <authorList>
            <person name="Lu H."/>
        </authorList>
    </citation>
    <scope>NUCLEOTIDE SEQUENCE [LARGE SCALE GENOMIC DNA]</scope>
    <source>
        <strain evidence="8 9">KACC 16656</strain>
    </source>
</reference>
<dbReference type="Proteomes" id="UP000648257">
    <property type="component" value="Unassembled WGS sequence"/>
</dbReference>
<sequence length="367" mass="42420">MEPEPGIDMGRKRHKNLDLLLGLRRRVQKSGRVYYYFDVGGKPRKEIPLGSNLAIAMRKWAELCHPTEVIVEVDRATIEQVWERFSRDELSKLALNTQRDYSRHIKNILKFFESAPLDEIEPQHISRYLQWRKEAPIQANRERALFSSLFNSARAWGMTKNVNPCMGVRGHKETGRKIYVEDNVFQYVLNNADAVLQRYIRLLYLTAQRSSDIFSMSICDLSDAVISFEQNKTGQKLRMNLQNEKGETYELGVLINELMELRKNTNSKVDQLFVDEAGNEVTYSMMSQRFRRLRKKLVTQLKSEGNENMAAAVASYQLRDLRGKAGTDTALASGDIRTAQKQLGHKNLAMTEHYIKNRRGDRVNPTK</sequence>
<evidence type="ECO:0000259" key="6">
    <source>
        <dbReference type="PROSITE" id="PS51898"/>
    </source>
</evidence>
<dbReference type="InterPro" id="IPR050090">
    <property type="entry name" value="Tyrosine_recombinase_XerCD"/>
</dbReference>
<keyword evidence="2" id="KW-0229">DNA integration</keyword>
<dbReference type="SUPFAM" id="SSF56349">
    <property type="entry name" value="DNA breaking-rejoining enzymes"/>
    <property type="match status" value="1"/>
</dbReference>
<accession>A0ABR6X397</accession>
<evidence type="ECO:0000259" key="7">
    <source>
        <dbReference type="PROSITE" id="PS51900"/>
    </source>
</evidence>
<dbReference type="InterPro" id="IPR002104">
    <property type="entry name" value="Integrase_catalytic"/>
</dbReference>
<keyword evidence="9" id="KW-1185">Reference proteome</keyword>
<evidence type="ECO:0000256" key="2">
    <source>
        <dbReference type="ARBA" id="ARBA00022908"/>
    </source>
</evidence>
<feature type="domain" description="Tyr recombinase" evidence="6">
    <location>
        <begin position="174"/>
        <end position="367"/>
    </location>
</feature>
<feature type="domain" description="Core-binding (CB)" evidence="7">
    <location>
        <begin position="76"/>
        <end position="154"/>
    </location>
</feature>
<dbReference type="InterPro" id="IPR011010">
    <property type="entry name" value="DNA_brk_join_enz"/>
</dbReference>
<dbReference type="PROSITE" id="PS51900">
    <property type="entry name" value="CB"/>
    <property type="match status" value="1"/>
</dbReference>
<evidence type="ECO:0000256" key="4">
    <source>
        <dbReference type="ARBA" id="ARBA00023172"/>
    </source>
</evidence>
<gene>
    <name evidence="8" type="ORF">H8K52_06665</name>
</gene>
<proteinExistence type="inferred from homology"/>
<dbReference type="InterPro" id="IPR044068">
    <property type="entry name" value="CB"/>
</dbReference>
<dbReference type="Gene3D" id="1.10.443.10">
    <property type="entry name" value="Intergrase catalytic core"/>
    <property type="match status" value="1"/>
</dbReference>
<dbReference type="PANTHER" id="PTHR30349">
    <property type="entry name" value="PHAGE INTEGRASE-RELATED"/>
    <property type="match status" value="1"/>
</dbReference>
<protein>
    <submittedName>
        <fullName evidence="8">Tyrosine-type recombinase/integrase</fullName>
    </submittedName>
</protein>
<dbReference type="Pfam" id="PF00589">
    <property type="entry name" value="Phage_integrase"/>
    <property type="match status" value="1"/>
</dbReference>
<evidence type="ECO:0000256" key="3">
    <source>
        <dbReference type="ARBA" id="ARBA00023125"/>
    </source>
</evidence>
<comment type="similarity">
    <text evidence="1">Belongs to the 'phage' integrase family.</text>
</comment>
<dbReference type="PANTHER" id="PTHR30349:SF64">
    <property type="entry name" value="PROPHAGE INTEGRASE INTD-RELATED"/>
    <property type="match status" value="1"/>
</dbReference>
<keyword evidence="3 5" id="KW-0238">DNA-binding</keyword>
<evidence type="ECO:0000256" key="1">
    <source>
        <dbReference type="ARBA" id="ARBA00008857"/>
    </source>
</evidence>
<dbReference type="RefSeq" id="WP_186922107.1">
    <property type="nucleotide sequence ID" value="NZ_JACOFW010000005.1"/>
</dbReference>
<evidence type="ECO:0000313" key="8">
    <source>
        <dbReference type="EMBL" id="MBC3807025.1"/>
    </source>
</evidence>
<dbReference type="InterPro" id="IPR013762">
    <property type="entry name" value="Integrase-like_cat_sf"/>
</dbReference>
<dbReference type="Gene3D" id="1.10.150.130">
    <property type="match status" value="1"/>
</dbReference>